<reference evidence="2" key="1">
    <citation type="submission" date="2023-07" db="EMBL/GenBank/DDBJ databases">
        <title>Comparative genomics of wheat-associated soil bacteria to identify genetic determinants of phenazine resistance.</title>
        <authorList>
            <person name="Mouncey N."/>
        </authorList>
    </citation>
    <scope>NUCLEOTIDE SEQUENCE</scope>
    <source>
        <strain evidence="2">V4I22</strain>
    </source>
</reference>
<comment type="caution">
    <text evidence="2">The sequence shown here is derived from an EMBL/GenBank/DDBJ whole genome shotgun (WGS) entry which is preliminary data.</text>
</comment>
<organism evidence="2 3">
    <name type="scientific">Streptomyces canus</name>
    <dbReference type="NCBI Taxonomy" id="58343"/>
    <lineage>
        <taxon>Bacteria</taxon>
        <taxon>Bacillati</taxon>
        <taxon>Actinomycetota</taxon>
        <taxon>Actinomycetes</taxon>
        <taxon>Kitasatosporales</taxon>
        <taxon>Streptomycetaceae</taxon>
        <taxon>Streptomyces</taxon>
        <taxon>Streptomyces aurantiacus group</taxon>
    </lineage>
</organism>
<dbReference type="Proteomes" id="UP001234216">
    <property type="component" value="Unassembled WGS sequence"/>
</dbReference>
<sequence>MSLSSPRALFAGIVGVVIGIAFLAKGVFAMGIPAVLLGGALLWLALRPAGRKPRPGETVIAPVGKVGDLIVLEAAGDGGVSPFWLAKVAEVDRQGLVTAVTTCQGLIFDMKMLRPRLKTAQICSATHFDVPDAMRREKERQDANQRWTSREEVIALLRPASTAL</sequence>
<name>A0AAW8F5V4_9ACTN</name>
<keyword evidence="1" id="KW-1133">Transmembrane helix</keyword>
<evidence type="ECO:0000313" key="2">
    <source>
        <dbReference type="EMBL" id="MDQ0904490.1"/>
    </source>
</evidence>
<evidence type="ECO:0000313" key="3">
    <source>
        <dbReference type="Proteomes" id="UP001234216"/>
    </source>
</evidence>
<keyword evidence="1" id="KW-0472">Membrane</keyword>
<feature type="transmembrane region" description="Helical" evidence="1">
    <location>
        <begin position="7"/>
        <end position="24"/>
    </location>
</feature>
<accession>A0AAW8F5V4</accession>
<dbReference type="EMBL" id="JAUSZV010000003">
    <property type="protein sequence ID" value="MDQ0904490.1"/>
    <property type="molecule type" value="Genomic_DNA"/>
</dbReference>
<dbReference type="AlphaFoldDB" id="A0AAW8F5V4"/>
<evidence type="ECO:0000256" key="1">
    <source>
        <dbReference type="SAM" id="Phobius"/>
    </source>
</evidence>
<protein>
    <submittedName>
        <fullName evidence="2">Uncharacterized protein</fullName>
    </submittedName>
</protein>
<gene>
    <name evidence="2" type="ORF">QFZ22_000475</name>
</gene>
<proteinExistence type="predicted"/>
<keyword evidence="1" id="KW-0812">Transmembrane</keyword>